<sequence>MGDNLPRMNPHKIFFQVGKDKDWRSITTSNISTQPSWILPSEPILFDNLEEDVTVGHVSKTITEMSKELKKLWNDKLLNKLECMSEGCCDYGQTTTPGM</sequence>
<name>A0A8J2KLM4_9HEXA</name>
<dbReference type="EMBL" id="CAJVCH010389852">
    <property type="protein sequence ID" value="CAG7817260.1"/>
    <property type="molecule type" value="Genomic_DNA"/>
</dbReference>
<evidence type="ECO:0000313" key="1">
    <source>
        <dbReference type="EMBL" id="CAG7817260.1"/>
    </source>
</evidence>
<comment type="caution">
    <text evidence="1">The sequence shown here is derived from an EMBL/GenBank/DDBJ whole genome shotgun (WGS) entry which is preliminary data.</text>
</comment>
<dbReference type="Proteomes" id="UP000708208">
    <property type="component" value="Unassembled WGS sequence"/>
</dbReference>
<keyword evidence="2" id="KW-1185">Reference proteome</keyword>
<proteinExistence type="predicted"/>
<evidence type="ECO:0000313" key="2">
    <source>
        <dbReference type="Proteomes" id="UP000708208"/>
    </source>
</evidence>
<reference evidence="1" key="1">
    <citation type="submission" date="2021-06" db="EMBL/GenBank/DDBJ databases">
        <authorList>
            <person name="Hodson N. C."/>
            <person name="Mongue J. A."/>
            <person name="Jaron S. K."/>
        </authorList>
    </citation>
    <scope>NUCLEOTIDE SEQUENCE</scope>
</reference>
<gene>
    <name evidence="1" type="ORF">AFUS01_LOCUS27838</name>
</gene>
<protein>
    <submittedName>
        <fullName evidence="1">Uncharacterized protein</fullName>
    </submittedName>
</protein>
<accession>A0A8J2KLM4</accession>
<dbReference type="AlphaFoldDB" id="A0A8J2KLM4"/>
<organism evidence="1 2">
    <name type="scientific">Allacma fusca</name>
    <dbReference type="NCBI Taxonomy" id="39272"/>
    <lineage>
        <taxon>Eukaryota</taxon>
        <taxon>Metazoa</taxon>
        <taxon>Ecdysozoa</taxon>
        <taxon>Arthropoda</taxon>
        <taxon>Hexapoda</taxon>
        <taxon>Collembola</taxon>
        <taxon>Symphypleona</taxon>
        <taxon>Sminthuridae</taxon>
        <taxon>Allacma</taxon>
    </lineage>
</organism>